<dbReference type="InterPro" id="IPR045186">
    <property type="entry name" value="Indole-3-glycerol_P_synth"/>
</dbReference>
<dbReference type="Pfam" id="PF00218">
    <property type="entry name" value="IGPS"/>
    <property type="match status" value="1"/>
</dbReference>
<keyword evidence="7 9" id="KW-0057">Aromatic amino acid biosynthesis</keyword>
<dbReference type="InterPro" id="IPR001468">
    <property type="entry name" value="Indole-3-GlycerolPSynthase_CS"/>
</dbReference>
<comment type="pathway">
    <text evidence="2 9">Amino-acid biosynthesis; L-tryptophan biosynthesis; L-tryptophan from chorismate: step 4/5.</text>
</comment>
<dbReference type="NCBIfam" id="NF001372">
    <property type="entry name" value="PRK00278.1-4"/>
    <property type="match status" value="1"/>
</dbReference>
<evidence type="ECO:0000313" key="12">
    <source>
        <dbReference type="Proteomes" id="UP000231057"/>
    </source>
</evidence>
<dbReference type="RefSeq" id="WP_099797991.1">
    <property type="nucleotide sequence ID" value="NZ_CP018092.1"/>
</dbReference>
<keyword evidence="4 9" id="KW-0028">Amino-acid biosynthesis</keyword>
<evidence type="ECO:0000313" key="11">
    <source>
        <dbReference type="EMBL" id="ATS17697.1"/>
    </source>
</evidence>
<keyword evidence="6 9" id="KW-0822">Tryptophan biosynthesis</keyword>
<feature type="domain" description="Indole-3-glycerol phosphate synthase" evidence="10">
    <location>
        <begin position="32"/>
        <end position="285"/>
    </location>
</feature>
<dbReference type="Gene3D" id="3.20.20.70">
    <property type="entry name" value="Aldolase class I"/>
    <property type="match status" value="1"/>
</dbReference>
<dbReference type="Proteomes" id="UP000231057">
    <property type="component" value="Chromosome"/>
</dbReference>
<evidence type="ECO:0000256" key="6">
    <source>
        <dbReference type="ARBA" id="ARBA00022822"/>
    </source>
</evidence>
<dbReference type="GO" id="GO:0004640">
    <property type="term" value="F:phosphoribosylanthranilate isomerase activity"/>
    <property type="evidence" value="ECO:0007669"/>
    <property type="project" value="TreeGrafter"/>
</dbReference>
<evidence type="ECO:0000256" key="5">
    <source>
        <dbReference type="ARBA" id="ARBA00022793"/>
    </source>
</evidence>
<dbReference type="CDD" id="cd00331">
    <property type="entry name" value="IGPS"/>
    <property type="match status" value="1"/>
</dbReference>
<organism evidence="11 12">
    <name type="scientific">Parathermosynechococcus lividus PCC 6715</name>
    <dbReference type="NCBI Taxonomy" id="1917166"/>
    <lineage>
        <taxon>Bacteria</taxon>
        <taxon>Bacillati</taxon>
        <taxon>Cyanobacteriota</taxon>
        <taxon>Cyanophyceae</taxon>
        <taxon>Acaryochloridales</taxon>
        <taxon>Thermosynechococcaceae</taxon>
        <taxon>Parathermosynechococcus</taxon>
    </lineage>
</organism>
<evidence type="ECO:0000256" key="7">
    <source>
        <dbReference type="ARBA" id="ARBA00023141"/>
    </source>
</evidence>
<dbReference type="KEGG" id="slw:BRW62_01875"/>
<dbReference type="PANTHER" id="PTHR22854:SF2">
    <property type="entry name" value="INDOLE-3-GLYCEROL-PHOSPHATE SYNTHASE"/>
    <property type="match status" value="1"/>
</dbReference>
<keyword evidence="12" id="KW-1185">Reference proteome</keyword>
<dbReference type="AlphaFoldDB" id="A0A2D2Q085"/>
<evidence type="ECO:0000256" key="3">
    <source>
        <dbReference type="ARBA" id="ARBA00008737"/>
    </source>
</evidence>
<reference evidence="12" key="2">
    <citation type="journal article" date="2022" name="Front. Microbiol.">
        <title>Comparative Genomic Analysis Revealed Distinct Molecular Components and Organization of CO2-Concentrating Mechanism in Thermophilic Cyanobacteria.</title>
        <authorList>
            <person name="Tang J."/>
            <person name="Zhou H."/>
            <person name="Yao D."/>
            <person name="Riaz S."/>
            <person name="You D."/>
            <person name="Klepacz-Smolka A."/>
            <person name="Daroch M."/>
        </authorList>
    </citation>
    <scope>NUCLEOTIDE SEQUENCE [LARGE SCALE GENOMIC DNA]</scope>
    <source>
        <strain evidence="12">PCC 6715</strain>
    </source>
</reference>
<dbReference type="HAMAP" id="MF_00134_B">
    <property type="entry name" value="IGPS_B"/>
    <property type="match status" value="1"/>
</dbReference>
<proteinExistence type="inferred from homology"/>
<dbReference type="NCBIfam" id="NF001377">
    <property type="entry name" value="PRK00278.2-4"/>
    <property type="match status" value="1"/>
</dbReference>
<dbReference type="SUPFAM" id="SSF51366">
    <property type="entry name" value="Ribulose-phoshate binding barrel"/>
    <property type="match status" value="1"/>
</dbReference>
<name>A0A2D2Q085_PARLV</name>
<keyword evidence="5 9" id="KW-0210">Decarboxylase</keyword>
<dbReference type="UniPathway" id="UPA00035">
    <property type="reaction ID" value="UER00043"/>
</dbReference>
<reference evidence="11 12" key="1">
    <citation type="submission" date="2016-11" db="EMBL/GenBank/DDBJ databases">
        <title>Complete genome sequence of thermophilic cyanobacteria strain Synechococcus sp. PCC6715.</title>
        <authorList>
            <person name="Tang J."/>
            <person name="Daroch M."/>
            <person name="Liang Y."/>
            <person name="Jiang D."/>
            <person name="Shah M."/>
        </authorList>
    </citation>
    <scope>NUCLEOTIDE SEQUENCE [LARGE SCALE GENOMIC DNA]</scope>
    <source>
        <strain evidence="11 12">PCC 6715</strain>
    </source>
</reference>
<dbReference type="InterPro" id="IPR011060">
    <property type="entry name" value="RibuloseP-bd_barrel"/>
</dbReference>
<dbReference type="InterPro" id="IPR013798">
    <property type="entry name" value="Indole-3-glycerol_P_synth_dom"/>
</dbReference>
<evidence type="ECO:0000256" key="8">
    <source>
        <dbReference type="ARBA" id="ARBA00023239"/>
    </source>
</evidence>
<dbReference type="PANTHER" id="PTHR22854">
    <property type="entry name" value="TRYPTOPHAN BIOSYNTHESIS PROTEIN"/>
    <property type="match status" value="1"/>
</dbReference>
<protein>
    <recommendedName>
        <fullName evidence="9">Indole-3-glycerol phosphate synthase</fullName>
        <shortName evidence="9">IGPS</shortName>
        <ecNumber evidence="9">4.1.1.48</ecNumber>
    </recommendedName>
</protein>
<comment type="similarity">
    <text evidence="3 9">Belongs to the TrpC family.</text>
</comment>
<dbReference type="OrthoDB" id="9804217at2"/>
<evidence type="ECO:0000256" key="2">
    <source>
        <dbReference type="ARBA" id="ARBA00004696"/>
    </source>
</evidence>
<dbReference type="EC" id="4.1.1.48" evidence="9"/>
<gene>
    <name evidence="9" type="primary">trpC</name>
    <name evidence="11" type="ORF">BRW62_01875</name>
</gene>
<accession>A0A2D2Q085</accession>
<evidence type="ECO:0000256" key="4">
    <source>
        <dbReference type="ARBA" id="ARBA00022605"/>
    </source>
</evidence>
<dbReference type="InterPro" id="IPR013785">
    <property type="entry name" value="Aldolase_TIM"/>
</dbReference>
<evidence type="ECO:0000259" key="10">
    <source>
        <dbReference type="Pfam" id="PF00218"/>
    </source>
</evidence>
<dbReference type="FunFam" id="3.20.20.70:FF:000024">
    <property type="entry name" value="Indole-3-glycerol phosphate synthase"/>
    <property type="match status" value="1"/>
</dbReference>
<comment type="catalytic activity">
    <reaction evidence="1 9">
        <text>1-(2-carboxyphenylamino)-1-deoxy-D-ribulose 5-phosphate + H(+) = (1S,2R)-1-C-(indol-3-yl)glycerol 3-phosphate + CO2 + H2O</text>
        <dbReference type="Rhea" id="RHEA:23476"/>
        <dbReference type="ChEBI" id="CHEBI:15377"/>
        <dbReference type="ChEBI" id="CHEBI:15378"/>
        <dbReference type="ChEBI" id="CHEBI:16526"/>
        <dbReference type="ChEBI" id="CHEBI:58613"/>
        <dbReference type="ChEBI" id="CHEBI:58866"/>
        <dbReference type="EC" id="4.1.1.48"/>
    </reaction>
</comment>
<evidence type="ECO:0000256" key="9">
    <source>
        <dbReference type="HAMAP-Rule" id="MF_00134"/>
    </source>
</evidence>
<dbReference type="PROSITE" id="PS00614">
    <property type="entry name" value="IGPS"/>
    <property type="match status" value="1"/>
</dbReference>
<evidence type="ECO:0000256" key="1">
    <source>
        <dbReference type="ARBA" id="ARBA00001633"/>
    </source>
</evidence>
<dbReference type="GO" id="GO:0004425">
    <property type="term" value="F:indole-3-glycerol-phosphate synthase activity"/>
    <property type="evidence" value="ECO:0007669"/>
    <property type="project" value="UniProtKB-UniRule"/>
</dbReference>
<sequence length="310" mass="34189">MHIRRRPPNPAVTVHTLHYQVPVVDGEPRHILEKIVWHKEQEVEQLRDSLPLAELQRQVLNAPPVRSLIDALRSPVTRPALIAEVKKASPSKGVIRANFNPVAIAHAYAAAGATCISVLTDSEFFQGSFEYLEQIRSAVELPLLCKDFIIYPYQMFLARLRGADAVLLIAAILCDRDLDYFLRIANSLGMTALVEVHTASEMERVLALEGVQLVGINNRNLEDFSVNLATTEALLATYGGQLCDRGIVVVSESGIHEQAHVERVAAAGAQAVLVGESLMRQTADTAHLSDEAQIQQRIQQLFPELVQVCP</sequence>
<keyword evidence="8 9" id="KW-0456">Lyase</keyword>
<dbReference type="GO" id="GO:0000162">
    <property type="term" value="P:L-tryptophan biosynthetic process"/>
    <property type="evidence" value="ECO:0007669"/>
    <property type="project" value="UniProtKB-UniRule"/>
</dbReference>
<dbReference type="EMBL" id="CP018092">
    <property type="protein sequence ID" value="ATS17697.1"/>
    <property type="molecule type" value="Genomic_DNA"/>
</dbReference>